<name>A0A6M5Z5N0_9BACT</name>
<dbReference type="Proteomes" id="UP000503447">
    <property type="component" value="Chromosome"/>
</dbReference>
<reference evidence="2" key="1">
    <citation type="submission" date="2020-05" db="EMBL/GenBank/DDBJ databases">
        <title>Frigoriglobus tundricola gen. nov., sp. nov., a psychrotolerant cellulolytic planctomycete of the family Gemmataceae with two divergent copies of 16S rRNA gene.</title>
        <authorList>
            <person name="Kulichevskaya I.S."/>
            <person name="Ivanova A.A."/>
            <person name="Naumoff D.G."/>
            <person name="Beletsky A.V."/>
            <person name="Rijpstra W.I.C."/>
            <person name="Sinninghe Damste J.S."/>
            <person name="Mardanov A.V."/>
            <person name="Ravin N.V."/>
            <person name="Dedysh S.N."/>
        </authorList>
    </citation>
    <scope>NUCLEOTIDE SEQUENCE [LARGE SCALE GENOMIC DNA]</scope>
    <source>
        <strain evidence="2">PL17</strain>
    </source>
</reference>
<dbReference type="KEGG" id="ftj:FTUN_8376"/>
<dbReference type="AlphaFoldDB" id="A0A6M5Z5N0"/>
<evidence type="ECO:0000313" key="1">
    <source>
        <dbReference type="EMBL" id="QJX00744.1"/>
    </source>
</evidence>
<dbReference type="EMBL" id="CP053452">
    <property type="protein sequence ID" value="QJX00744.1"/>
    <property type="molecule type" value="Genomic_DNA"/>
</dbReference>
<organism evidence="1 2">
    <name type="scientific">Frigoriglobus tundricola</name>
    <dbReference type="NCBI Taxonomy" id="2774151"/>
    <lineage>
        <taxon>Bacteria</taxon>
        <taxon>Pseudomonadati</taxon>
        <taxon>Planctomycetota</taxon>
        <taxon>Planctomycetia</taxon>
        <taxon>Gemmatales</taxon>
        <taxon>Gemmataceae</taxon>
        <taxon>Frigoriglobus</taxon>
    </lineage>
</organism>
<keyword evidence="2" id="KW-1185">Reference proteome</keyword>
<proteinExistence type="predicted"/>
<protein>
    <submittedName>
        <fullName evidence="1">Uncharacterized protein</fullName>
    </submittedName>
</protein>
<gene>
    <name evidence="1" type="ORF">FTUN_8376</name>
</gene>
<sequence>MAEQPTITSRAPKYRRAGLGCRIARQVRKIEVTEVVQERLA</sequence>
<accession>A0A6M5Z5N0</accession>
<evidence type="ECO:0000313" key="2">
    <source>
        <dbReference type="Proteomes" id="UP000503447"/>
    </source>
</evidence>